<name>A0AAU7DFI7_9BACT</name>
<feature type="signal peptide" evidence="1">
    <location>
        <begin position="1"/>
        <end position="22"/>
    </location>
</feature>
<evidence type="ECO:0000313" key="2">
    <source>
        <dbReference type="EMBL" id="XBH15845.1"/>
    </source>
</evidence>
<organism evidence="2">
    <name type="scientific">Telmatobacter sp. DSM 110680</name>
    <dbReference type="NCBI Taxonomy" id="3036704"/>
    <lineage>
        <taxon>Bacteria</taxon>
        <taxon>Pseudomonadati</taxon>
        <taxon>Acidobacteriota</taxon>
        <taxon>Terriglobia</taxon>
        <taxon>Terriglobales</taxon>
        <taxon>Acidobacteriaceae</taxon>
        <taxon>Telmatobacter</taxon>
    </lineage>
</organism>
<gene>
    <name evidence="2" type="ORF">P8935_14845</name>
</gene>
<dbReference type="InterPro" id="IPR036761">
    <property type="entry name" value="TTHA0802/YceI-like_sf"/>
</dbReference>
<keyword evidence="1" id="KW-0732">Signal</keyword>
<dbReference type="Gene3D" id="2.40.128.110">
    <property type="entry name" value="Lipid/polyisoprenoid-binding, YceI-like"/>
    <property type="match status" value="1"/>
</dbReference>
<evidence type="ECO:0000256" key="1">
    <source>
        <dbReference type="SAM" id="SignalP"/>
    </source>
</evidence>
<sequence length="183" mass="20435">MILKQYLRLALSAVFLVTPVFAQSDGQFILRQSTLTYHMSHPMHEVDGTSHAAKGKGVCHAGQCDFLIAAPVKSFDSGDTNRDLHMIEATRGAQFPMVQVRTHFADHEPASPTMYVDLEIQFAGQTAHYTHVPFQQTRQGSAVRITGTIPSLCSDFKIERPSFLTVPIKNEIPVHVDMTWLQQ</sequence>
<dbReference type="EMBL" id="CP121196">
    <property type="protein sequence ID" value="XBH15845.1"/>
    <property type="molecule type" value="Genomic_DNA"/>
</dbReference>
<protein>
    <recommendedName>
        <fullName evidence="3">Lipid/polyisoprenoid-binding YceI-like domain-containing protein</fullName>
    </recommendedName>
</protein>
<evidence type="ECO:0008006" key="3">
    <source>
        <dbReference type="Google" id="ProtNLM"/>
    </source>
</evidence>
<dbReference type="RefSeq" id="WP_348261077.1">
    <property type="nucleotide sequence ID" value="NZ_CP121196.1"/>
</dbReference>
<reference evidence="2" key="1">
    <citation type="submission" date="2023-03" db="EMBL/GenBank/DDBJ databases">
        <title>Edaphobacter sp.</title>
        <authorList>
            <person name="Huber K.J."/>
            <person name="Papendorf J."/>
            <person name="Pilke C."/>
            <person name="Bunk B."/>
            <person name="Sproeer C."/>
            <person name="Pester M."/>
        </authorList>
    </citation>
    <scope>NUCLEOTIDE SEQUENCE</scope>
    <source>
        <strain evidence="2">DSM 110680</strain>
    </source>
</reference>
<dbReference type="AlphaFoldDB" id="A0AAU7DFI7"/>
<feature type="chain" id="PRO_5043593680" description="Lipid/polyisoprenoid-binding YceI-like domain-containing protein" evidence="1">
    <location>
        <begin position="23"/>
        <end position="183"/>
    </location>
</feature>
<proteinExistence type="predicted"/>
<accession>A0AAU7DFI7</accession>